<sequence>MYSCSHSFNTDSHFRRTNSSNLRESFDNLGELLRDVALAESSSENYKSAWNQWHKLSQNFGWSPWLTKPGCSGNNKYGFNRIRQINSYDRIKLKLATVKWFHRRYAGIDLAGTPELLICKELGGCLHQHRSFILFRLHFSASSTAAPIFAQPRERLLWGSVVMAFCFLLRPSEYLKIGTKRLFYCLKTGNVFFSDKHGRQTTPDRVFSVMLGLEGAKNDPLGRGAYRTMHKSGHAMVCPVEALKHILRARQESGQYGSRYLCADLDKTRVVSALKSVTRTANVPPSKYLTDFIRIGGASVLLSGGADHMSIKLLVRWVSNCYQEYPLHASDSTRSLPHRLMRSERLTAH</sequence>
<dbReference type="Gene3D" id="1.10.443.10">
    <property type="entry name" value="Intergrase catalytic core"/>
    <property type="match status" value="1"/>
</dbReference>
<gene>
    <name evidence="1" type="ORF">PHPALM_8537</name>
</gene>
<keyword evidence="2" id="KW-1185">Reference proteome</keyword>
<dbReference type="PANTHER" id="PTHR34605">
    <property type="entry name" value="PHAGE_INTEGRASE DOMAIN-CONTAINING PROTEIN"/>
    <property type="match status" value="1"/>
</dbReference>
<organism evidence="1 2">
    <name type="scientific">Phytophthora palmivora</name>
    <dbReference type="NCBI Taxonomy" id="4796"/>
    <lineage>
        <taxon>Eukaryota</taxon>
        <taxon>Sar</taxon>
        <taxon>Stramenopiles</taxon>
        <taxon>Oomycota</taxon>
        <taxon>Peronosporomycetes</taxon>
        <taxon>Peronosporales</taxon>
        <taxon>Peronosporaceae</taxon>
        <taxon>Phytophthora</taxon>
    </lineage>
</organism>
<dbReference type="AlphaFoldDB" id="A0A2P4Y9L0"/>
<evidence type="ECO:0000313" key="1">
    <source>
        <dbReference type="EMBL" id="POM74500.1"/>
    </source>
</evidence>
<accession>A0A2P4Y9L0</accession>
<dbReference type="OrthoDB" id="123621at2759"/>
<dbReference type="Proteomes" id="UP000237271">
    <property type="component" value="Unassembled WGS sequence"/>
</dbReference>
<dbReference type="EMBL" id="NCKW01004861">
    <property type="protein sequence ID" value="POM74500.1"/>
    <property type="molecule type" value="Genomic_DNA"/>
</dbReference>
<dbReference type="PANTHER" id="PTHR34605:SF3">
    <property type="entry name" value="P CELL-TYPE AGGLUTINATION PROTEIN MAP4-LIKE-RELATED"/>
    <property type="match status" value="1"/>
</dbReference>
<comment type="caution">
    <text evidence="1">The sequence shown here is derived from an EMBL/GenBank/DDBJ whole genome shotgun (WGS) entry which is preliminary data.</text>
</comment>
<name>A0A2P4Y9L0_9STRA</name>
<dbReference type="InterPro" id="IPR052925">
    <property type="entry name" value="Phage_Integrase-like_Recomb"/>
</dbReference>
<protein>
    <submittedName>
        <fullName evidence="1">Uncharacterized protein</fullName>
    </submittedName>
</protein>
<evidence type="ECO:0000313" key="2">
    <source>
        <dbReference type="Proteomes" id="UP000237271"/>
    </source>
</evidence>
<dbReference type="GO" id="GO:0003677">
    <property type="term" value="F:DNA binding"/>
    <property type="evidence" value="ECO:0007669"/>
    <property type="project" value="InterPro"/>
</dbReference>
<dbReference type="GO" id="GO:0006310">
    <property type="term" value="P:DNA recombination"/>
    <property type="evidence" value="ECO:0007669"/>
    <property type="project" value="InterPro"/>
</dbReference>
<reference evidence="1 2" key="1">
    <citation type="journal article" date="2017" name="Genome Biol. Evol.">
        <title>Phytophthora megakarya and P. palmivora, closely related causal agents of cacao black pod rot, underwent increases in genome sizes and gene numbers by different mechanisms.</title>
        <authorList>
            <person name="Ali S.S."/>
            <person name="Shao J."/>
            <person name="Lary D.J."/>
            <person name="Kronmiller B."/>
            <person name="Shen D."/>
            <person name="Strem M.D."/>
            <person name="Amoako-Attah I."/>
            <person name="Akrofi A.Y."/>
            <person name="Begoude B.A."/>
            <person name="Ten Hoopen G.M."/>
            <person name="Coulibaly K."/>
            <person name="Kebe B.I."/>
            <person name="Melnick R.L."/>
            <person name="Guiltinan M.J."/>
            <person name="Tyler B.M."/>
            <person name="Meinhardt L.W."/>
            <person name="Bailey B.A."/>
        </authorList>
    </citation>
    <scope>NUCLEOTIDE SEQUENCE [LARGE SCALE GENOMIC DNA]</scope>
    <source>
        <strain evidence="2">sbr112.9</strain>
    </source>
</reference>
<dbReference type="InterPro" id="IPR013762">
    <property type="entry name" value="Integrase-like_cat_sf"/>
</dbReference>
<dbReference type="GO" id="GO:0015074">
    <property type="term" value="P:DNA integration"/>
    <property type="evidence" value="ECO:0007669"/>
    <property type="project" value="InterPro"/>
</dbReference>
<proteinExistence type="predicted"/>